<accession>A0ABY2AA18</accession>
<comment type="caution">
    <text evidence="1">The sequence shown here is derived from an EMBL/GenBank/DDBJ whole genome shotgun (WGS) entry which is preliminary data.</text>
</comment>
<keyword evidence="2" id="KW-1185">Reference proteome</keyword>
<evidence type="ECO:0000313" key="1">
    <source>
        <dbReference type="EMBL" id="TCC24849.1"/>
    </source>
</evidence>
<dbReference type="RefSeq" id="WP_131461336.1">
    <property type="nucleotide sequence ID" value="NZ_SJJY01000002.1"/>
</dbReference>
<proteinExistence type="predicted"/>
<evidence type="ECO:0000313" key="2">
    <source>
        <dbReference type="Proteomes" id="UP000292385"/>
    </source>
</evidence>
<organism evidence="1 2">
    <name type="scientific">Kribbella speibonae</name>
    <dbReference type="NCBI Taxonomy" id="1572660"/>
    <lineage>
        <taxon>Bacteria</taxon>
        <taxon>Bacillati</taxon>
        <taxon>Actinomycetota</taxon>
        <taxon>Actinomycetes</taxon>
        <taxon>Propionibacteriales</taxon>
        <taxon>Kribbellaceae</taxon>
        <taxon>Kribbella</taxon>
    </lineage>
</organism>
<name>A0ABY2AA18_9ACTN</name>
<dbReference type="EMBL" id="SJJY01000002">
    <property type="protein sequence ID" value="TCC24849.1"/>
    <property type="molecule type" value="Genomic_DNA"/>
</dbReference>
<sequence>MSFEAKRLRIEVPWEGDGELAAADEPIIKGQCLDWASNVVGSCLDFFTTALLVKGAFAFDAGQIPAMRAQLEERLSQLDEAERGNLAPGSDRG</sequence>
<protein>
    <submittedName>
        <fullName evidence="1">Uncharacterized protein</fullName>
    </submittedName>
</protein>
<reference evidence="1 2" key="1">
    <citation type="submission" date="2019-02" db="EMBL/GenBank/DDBJ databases">
        <title>Kribbella capetownensis sp. nov. and Kribbella speibonae sp. nov., isolated from soil.</title>
        <authorList>
            <person name="Curtis S.M."/>
            <person name="Norton I."/>
            <person name="Everest G.J."/>
            <person name="Meyers P.R."/>
        </authorList>
    </citation>
    <scope>NUCLEOTIDE SEQUENCE [LARGE SCALE GENOMIC DNA]</scope>
    <source>
        <strain evidence="1 2">SK5</strain>
    </source>
</reference>
<dbReference type="Proteomes" id="UP000292385">
    <property type="component" value="Unassembled WGS sequence"/>
</dbReference>
<gene>
    <name evidence="1" type="ORF">E0H58_11635</name>
</gene>